<dbReference type="AlphaFoldDB" id="A0A368FSX0"/>
<keyword evidence="2" id="KW-1185">Reference proteome</keyword>
<name>A0A368FSX0_ANCCA</name>
<protein>
    <submittedName>
        <fullName evidence="1">Uncharacterized protein</fullName>
    </submittedName>
</protein>
<gene>
    <name evidence="1" type="ORF">ANCCAN_20251</name>
</gene>
<dbReference type="Proteomes" id="UP000252519">
    <property type="component" value="Unassembled WGS sequence"/>
</dbReference>
<accession>A0A368FSX0</accession>
<comment type="caution">
    <text evidence="1">The sequence shown here is derived from an EMBL/GenBank/DDBJ whole genome shotgun (WGS) entry which is preliminary data.</text>
</comment>
<evidence type="ECO:0000313" key="2">
    <source>
        <dbReference type="Proteomes" id="UP000252519"/>
    </source>
</evidence>
<proteinExistence type="predicted"/>
<evidence type="ECO:0000313" key="1">
    <source>
        <dbReference type="EMBL" id="RCN33905.1"/>
    </source>
</evidence>
<reference evidence="1 2" key="1">
    <citation type="submission" date="2014-10" db="EMBL/GenBank/DDBJ databases">
        <title>Draft genome of the hookworm Ancylostoma caninum.</title>
        <authorList>
            <person name="Mitreva M."/>
        </authorList>
    </citation>
    <scope>NUCLEOTIDE SEQUENCE [LARGE SCALE GENOMIC DNA]</scope>
    <source>
        <strain evidence="1 2">Baltimore</strain>
    </source>
</reference>
<sequence length="67" mass="7381">MVYSSSVYAVHSLPTNIFTTALSLQNLDTAESTFRLLYASPVARSSPFIIGMYTYSLFPAALNRISL</sequence>
<dbReference type="EMBL" id="JOJR01000852">
    <property type="protein sequence ID" value="RCN33905.1"/>
    <property type="molecule type" value="Genomic_DNA"/>
</dbReference>
<organism evidence="1 2">
    <name type="scientific">Ancylostoma caninum</name>
    <name type="common">Dog hookworm</name>
    <dbReference type="NCBI Taxonomy" id="29170"/>
    <lineage>
        <taxon>Eukaryota</taxon>
        <taxon>Metazoa</taxon>
        <taxon>Ecdysozoa</taxon>
        <taxon>Nematoda</taxon>
        <taxon>Chromadorea</taxon>
        <taxon>Rhabditida</taxon>
        <taxon>Rhabditina</taxon>
        <taxon>Rhabditomorpha</taxon>
        <taxon>Strongyloidea</taxon>
        <taxon>Ancylostomatidae</taxon>
        <taxon>Ancylostomatinae</taxon>
        <taxon>Ancylostoma</taxon>
    </lineage>
</organism>